<dbReference type="PIRSF" id="PIRSF006157">
    <property type="entry name" value="Doxgns_DODA"/>
    <property type="match status" value="1"/>
</dbReference>
<accession>A0A2W5EVU3</accession>
<dbReference type="NCBIfam" id="NF007914">
    <property type="entry name" value="PRK10628.1"/>
    <property type="match status" value="1"/>
</dbReference>
<name>A0A2W5EVU3_9SPHI</name>
<organism evidence="7 8">
    <name type="scientific">Pseudopedobacter saltans</name>
    <dbReference type="NCBI Taxonomy" id="151895"/>
    <lineage>
        <taxon>Bacteria</taxon>
        <taxon>Pseudomonadati</taxon>
        <taxon>Bacteroidota</taxon>
        <taxon>Sphingobacteriia</taxon>
        <taxon>Sphingobacteriales</taxon>
        <taxon>Sphingobacteriaceae</taxon>
        <taxon>Pseudopedobacter</taxon>
    </lineage>
</organism>
<dbReference type="Pfam" id="PF02900">
    <property type="entry name" value="LigB"/>
    <property type="match status" value="1"/>
</dbReference>
<keyword evidence="5" id="KW-0560">Oxidoreductase</keyword>
<evidence type="ECO:0000313" key="7">
    <source>
        <dbReference type="EMBL" id="PZP45687.1"/>
    </source>
</evidence>
<comment type="cofactor">
    <cofactor evidence="1">
        <name>Zn(2+)</name>
        <dbReference type="ChEBI" id="CHEBI:29105"/>
    </cofactor>
</comment>
<evidence type="ECO:0000313" key="8">
    <source>
        <dbReference type="Proteomes" id="UP000249645"/>
    </source>
</evidence>
<protein>
    <submittedName>
        <fullName evidence="7">4,5-DOPA dioxygenase extradiol</fullName>
    </submittedName>
</protein>
<reference evidence="7 8" key="1">
    <citation type="submission" date="2017-11" db="EMBL/GenBank/DDBJ databases">
        <title>Infants hospitalized years apart are colonized by the same room-sourced microbial strains.</title>
        <authorList>
            <person name="Brooks B."/>
            <person name="Olm M.R."/>
            <person name="Firek B.A."/>
            <person name="Baker R."/>
            <person name="Thomas B.C."/>
            <person name="Morowitz M.J."/>
            <person name="Banfield J.F."/>
        </authorList>
    </citation>
    <scope>NUCLEOTIDE SEQUENCE [LARGE SCALE GENOMIC DNA]</scope>
    <source>
        <strain evidence="7">S2_009_000_R2_76</strain>
    </source>
</reference>
<dbReference type="GO" id="GO:0016702">
    <property type="term" value="F:oxidoreductase activity, acting on single donors with incorporation of molecular oxygen, incorporation of two atoms of oxygen"/>
    <property type="evidence" value="ECO:0007669"/>
    <property type="project" value="UniProtKB-ARBA"/>
</dbReference>
<dbReference type="PANTHER" id="PTHR30096:SF0">
    <property type="entry name" value="4,5-DOPA DIOXYGENASE EXTRADIOL-LIKE PROTEIN"/>
    <property type="match status" value="1"/>
</dbReference>
<evidence type="ECO:0000256" key="3">
    <source>
        <dbReference type="ARBA" id="ARBA00022723"/>
    </source>
</evidence>
<dbReference type="InterPro" id="IPR004183">
    <property type="entry name" value="Xdiol_dOase_suB"/>
</dbReference>
<keyword evidence="4" id="KW-0862">Zinc</keyword>
<evidence type="ECO:0000256" key="2">
    <source>
        <dbReference type="ARBA" id="ARBA00007581"/>
    </source>
</evidence>
<dbReference type="EMBL" id="QFOI01000255">
    <property type="protein sequence ID" value="PZP45687.1"/>
    <property type="molecule type" value="Genomic_DNA"/>
</dbReference>
<dbReference type="GO" id="GO:0008198">
    <property type="term" value="F:ferrous iron binding"/>
    <property type="evidence" value="ECO:0007669"/>
    <property type="project" value="InterPro"/>
</dbReference>
<evidence type="ECO:0000256" key="4">
    <source>
        <dbReference type="ARBA" id="ARBA00022833"/>
    </source>
</evidence>
<dbReference type="CDD" id="cd07363">
    <property type="entry name" value="45_DOPA_Dioxygenase"/>
    <property type="match status" value="1"/>
</dbReference>
<proteinExistence type="inferred from homology"/>
<feature type="domain" description="Extradiol ring-cleavage dioxygenase class III enzyme subunit B" evidence="6">
    <location>
        <begin position="37"/>
        <end position="245"/>
    </location>
</feature>
<dbReference type="SUPFAM" id="SSF53213">
    <property type="entry name" value="LigB-like"/>
    <property type="match status" value="1"/>
</dbReference>
<keyword evidence="7" id="KW-0223">Dioxygenase</keyword>
<dbReference type="Proteomes" id="UP000249645">
    <property type="component" value="Unassembled WGS sequence"/>
</dbReference>
<dbReference type="InterPro" id="IPR014436">
    <property type="entry name" value="Extradiol_dOase_DODA"/>
</dbReference>
<gene>
    <name evidence="7" type="ORF">DI598_13015</name>
</gene>
<sequence length="277" mass="31279">MNFQQFKNISDKFSNTVPMPVLFVGHGSPMNAIQENSFTKEWAKLRYVLPKPNAILCISAHWLSRGTFVTAMEKPKTIHDFYGFPKELEMVQYPATGSPELADLVIENATSTVGKDESEWGLDHGSWSVLKHIYPEADIPVVEVSIDYTKNLQWHYDFAKELSALRSKGVLIVGSGNIVHNLGMINWRMPHEGFDWALEADDLLKNLIQKDNSKAIIDYQKLNAAVQYAIPSPDHYIPMLYSMALRDANENISFFNEQTVMGSISMTSFMLGNDLIA</sequence>
<evidence type="ECO:0000256" key="1">
    <source>
        <dbReference type="ARBA" id="ARBA00001947"/>
    </source>
</evidence>
<comment type="similarity">
    <text evidence="2">Belongs to the DODA-type extradiol aromatic ring-opening dioxygenase family.</text>
</comment>
<evidence type="ECO:0000259" key="6">
    <source>
        <dbReference type="Pfam" id="PF02900"/>
    </source>
</evidence>
<dbReference type="AlphaFoldDB" id="A0A2W5EVU3"/>
<dbReference type="PANTHER" id="PTHR30096">
    <property type="entry name" value="4,5-DOPA DIOXYGENASE EXTRADIOL-LIKE PROTEIN"/>
    <property type="match status" value="1"/>
</dbReference>
<keyword evidence="3" id="KW-0479">Metal-binding</keyword>
<comment type="caution">
    <text evidence="7">The sequence shown here is derived from an EMBL/GenBank/DDBJ whole genome shotgun (WGS) entry which is preliminary data.</text>
</comment>
<dbReference type="Gene3D" id="3.40.830.10">
    <property type="entry name" value="LigB-like"/>
    <property type="match status" value="1"/>
</dbReference>
<dbReference type="GO" id="GO:0008270">
    <property type="term" value="F:zinc ion binding"/>
    <property type="evidence" value="ECO:0007669"/>
    <property type="project" value="InterPro"/>
</dbReference>
<evidence type="ECO:0000256" key="5">
    <source>
        <dbReference type="ARBA" id="ARBA00023002"/>
    </source>
</evidence>